<dbReference type="Pfam" id="PF11827">
    <property type="entry name" value="DUF3347"/>
    <property type="match status" value="1"/>
</dbReference>
<feature type="signal peptide" evidence="2">
    <location>
        <begin position="1"/>
        <end position="20"/>
    </location>
</feature>
<name>A0A2I0R1I1_9FLAO</name>
<dbReference type="EMBL" id="PJNI01000010">
    <property type="protein sequence ID" value="PKR80432.1"/>
    <property type="molecule type" value="Genomic_DNA"/>
</dbReference>
<gene>
    <name evidence="4" type="ORF">CW751_10225</name>
</gene>
<dbReference type="InterPro" id="IPR021782">
    <property type="entry name" value="DUF3347"/>
</dbReference>
<dbReference type="RefSeq" id="WP_101334904.1">
    <property type="nucleotide sequence ID" value="NZ_PJNI01000010.1"/>
</dbReference>
<keyword evidence="5" id="KW-1185">Reference proteome</keyword>
<dbReference type="PROSITE" id="PS51257">
    <property type="entry name" value="PROKAR_LIPOPROTEIN"/>
    <property type="match status" value="1"/>
</dbReference>
<dbReference type="OrthoDB" id="5513217at2"/>
<evidence type="ECO:0000256" key="2">
    <source>
        <dbReference type="SAM" id="SignalP"/>
    </source>
</evidence>
<reference evidence="4 5" key="1">
    <citation type="submission" date="2017-12" db="EMBL/GenBank/DDBJ databases">
        <title>The draft genome sequence of Brumimicrobium saltpan LHR20.</title>
        <authorList>
            <person name="Do Z.-J."/>
            <person name="Luo H.-R."/>
        </authorList>
    </citation>
    <scope>NUCLEOTIDE SEQUENCE [LARGE SCALE GENOMIC DNA]</scope>
    <source>
        <strain evidence="4 5">LHR20</strain>
    </source>
</reference>
<sequence>MKKVMTVLMAGGFFVLTSCAGSDSTPTEKPTETTEQVNSSTQTEEVTKKDNLSSILNSYFEMSENLTNDSAADAAKSSEKLSNALKDFQGDQLSNKEYKEVDEIMNSSIEHAGHITENAGDIHHQREHLVLLSLDIKDLIEIVGTDQKVYEAYCPMANNNKGAIWVTNKNEVNNPFMGQSMPKCGKINGEIK</sequence>
<comment type="caution">
    <text evidence="4">The sequence shown here is derived from an EMBL/GenBank/DDBJ whole genome shotgun (WGS) entry which is preliminary data.</text>
</comment>
<keyword evidence="2" id="KW-0732">Signal</keyword>
<organism evidence="4 5">
    <name type="scientific">Brumimicrobium salinarum</name>
    <dbReference type="NCBI Taxonomy" id="2058658"/>
    <lineage>
        <taxon>Bacteria</taxon>
        <taxon>Pseudomonadati</taxon>
        <taxon>Bacteroidota</taxon>
        <taxon>Flavobacteriia</taxon>
        <taxon>Flavobacteriales</taxon>
        <taxon>Crocinitomicaceae</taxon>
        <taxon>Brumimicrobium</taxon>
    </lineage>
</organism>
<feature type="domain" description="DUF3347" evidence="3">
    <location>
        <begin position="55"/>
        <end position="147"/>
    </location>
</feature>
<accession>A0A2I0R1I1</accession>
<protein>
    <recommendedName>
        <fullName evidence="3">DUF3347 domain-containing protein</fullName>
    </recommendedName>
</protein>
<dbReference type="AlphaFoldDB" id="A0A2I0R1I1"/>
<feature type="chain" id="PRO_5014126555" description="DUF3347 domain-containing protein" evidence="2">
    <location>
        <begin position="21"/>
        <end position="192"/>
    </location>
</feature>
<evidence type="ECO:0000256" key="1">
    <source>
        <dbReference type="SAM" id="MobiDB-lite"/>
    </source>
</evidence>
<proteinExistence type="predicted"/>
<dbReference type="Proteomes" id="UP000236654">
    <property type="component" value="Unassembled WGS sequence"/>
</dbReference>
<evidence type="ECO:0000313" key="4">
    <source>
        <dbReference type="EMBL" id="PKR80432.1"/>
    </source>
</evidence>
<evidence type="ECO:0000259" key="3">
    <source>
        <dbReference type="Pfam" id="PF11827"/>
    </source>
</evidence>
<feature type="region of interest" description="Disordered" evidence="1">
    <location>
        <begin position="20"/>
        <end position="48"/>
    </location>
</feature>
<evidence type="ECO:0000313" key="5">
    <source>
        <dbReference type="Proteomes" id="UP000236654"/>
    </source>
</evidence>